<dbReference type="PRINTS" id="PR00080">
    <property type="entry name" value="SDRFAMILY"/>
</dbReference>
<evidence type="ECO:0000313" key="4">
    <source>
        <dbReference type="EnsemblPlants" id="AUR62003751-RA:cds"/>
    </source>
</evidence>
<dbReference type="CDD" id="cd05374">
    <property type="entry name" value="17beta-HSD-like_SDR_c"/>
    <property type="match status" value="1"/>
</dbReference>
<dbReference type="SUPFAM" id="SSF51735">
    <property type="entry name" value="NAD(P)-binding Rossmann-fold domains"/>
    <property type="match status" value="1"/>
</dbReference>
<comment type="similarity">
    <text evidence="1 3">Belongs to the short-chain dehydrogenases/reductases (SDR) family.</text>
</comment>
<dbReference type="Gramene" id="AUR62003751-RA">
    <property type="protein sequence ID" value="AUR62003751-RA:cds"/>
    <property type="gene ID" value="AUR62003751"/>
</dbReference>
<name>A0A803KXJ2_CHEQI</name>
<dbReference type="FunFam" id="3.40.50.720:FF:000261">
    <property type="entry name" value="NADPH-dependent 1-acyldihydroxyacetone phosphate reductase"/>
    <property type="match status" value="1"/>
</dbReference>
<accession>A0A803KXJ2</accession>
<evidence type="ECO:0000256" key="1">
    <source>
        <dbReference type="ARBA" id="ARBA00006484"/>
    </source>
</evidence>
<dbReference type="InterPro" id="IPR002347">
    <property type="entry name" value="SDR_fam"/>
</dbReference>
<dbReference type="PROSITE" id="PS00061">
    <property type="entry name" value="ADH_SHORT"/>
    <property type="match status" value="1"/>
</dbReference>
<reference evidence="4" key="1">
    <citation type="journal article" date="2017" name="Nature">
        <title>The genome of Chenopodium quinoa.</title>
        <authorList>
            <person name="Jarvis D.E."/>
            <person name="Ho Y.S."/>
            <person name="Lightfoot D.J."/>
            <person name="Schmoeckel S.M."/>
            <person name="Li B."/>
            <person name="Borm T.J.A."/>
            <person name="Ohyanagi H."/>
            <person name="Mineta K."/>
            <person name="Michell C.T."/>
            <person name="Saber N."/>
            <person name="Kharbatia N.M."/>
            <person name="Rupper R.R."/>
            <person name="Sharp A.R."/>
            <person name="Dally N."/>
            <person name="Boughton B.A."/>
            <person name="Woo Y.H."/>
            <person name="Gao G."/>
            <person name="Schijlen E.G.W.M."/>
            <person name="Guo X."/>
            <person name="Momin A.A."/>
            <person name="Negrao S."/>
            <person name="Al-Babili S."/>
            <person name="Gehring C."/>
            <person name="Roessner U."/>
            <person name="Jung C."/>
            <person name="Murphy K."/>
            <person name="Arold S.T."/>
            <person name="Gojobori T."/>
            <person name="van der Linden C.G."/>
            <person name="van Loo E.N."/>
            <person name="Jellen E.N."/>
            <person name="Maughan P.J."/>
            <person name="Tester M."/>
        </authorList>
    </citation>
    <scope>NUCLEOTIDE SEQUENCE [LARGE SCALE GENOMIC DNA]</scope>
    <source>
        <strain evidence="4">cv. PI 614886</strain>
    </source>
</reference>
<evidence type="ECO:0000256" key="3">
    <source>
        <dbReference type="RuleBase" id="RU000363"/>
    </source>
</evidence>
<dbReference type="PANTHER" id="PTHR44169:SF6">
    <property type="entry name" value="NADPH-DEPENDENT 1-ACYLDIHYDROXYACETONE PHOSPHATE REDUCTASE"/>
    <property type="match status" value="1"/>
</dbReference>
<dbReference type="InterPro" id="IPR020904">
    <property type="entry name" value="Sc_DH/Rdtase_CS"/>
</dbReference>
<dbReference type="KEGG" id="cqi:110682171"/>
<reference evidence="4" key="2">
    <citation type="submission" date="2021-03" db="UniProtKB">
        <authorList>
            <consortium name="EnsemblPlants"/>
        </authorList>
    </citation>
    <scope>IDENTIFICATION</scope>
</reference>
<dbReference type="GO" id="GO:0005783">
    <property type="term" value="C:endoplasmic reticulum"/>
    <property type="evidence" value="ECO:0007669"/>
    <property type="project" value="TreeGrafter"/>
</dbReference>
<dbReference type="OMA" id="KEDHCDV"/>
<dbReference type="Pfam" id="PF00106">
    <property type="entry name" value="adh_short"/>
    <property type="match status" value="1"/>
</dbReference>
<protein>
    <submittedName>
        <fullName evidence="4">Uncharacterized protein</fullName>
    </submittedName>
</protein>
<dbReference type="InterPro" id="IPR036291">
    <property type="entry name" value="NAD(P)-bd_dom_sf"/>
</dbReference>
<dbReference type="GeneID" id="110682171"/>
<dbReference type="GO" id="GO:0016491">
    <property type="term" value="F:oxidoreductase activity"/>
    <property type="evidence" value="ECO:0007669"/>
    <property type="project" value="UniProtKB-KW"/>
</dbReference>
<sequence>MADNNQQQQPPVVLITGCSDGGIGNALARAFAAENCHVVATSRSLTTMSLLEQDPRFTVKELDVLSEDSINHVISSVLDKFGRIDILVNNAGVQCVGPLAEIPISAMQRTFDTNVFGTMRLIQGVVPNMALRKKGKIVNVGSVTVLSPLPWGGVYTASKAAIHALSDSLRFELGLLGIDVINVVPGAIKSNIGKAAIATYSQFPEWKLYKQYDAAIRERATISQGPKSTPAEEFAKKTVTQIMKKKTPAWFSYGHQSTVMKIMYYMPIFVRDFIMRLVMKC</sequence>
<keyword evidence="5" id="KW-1185">Reference proteome</keyword>
<dbReference type="Proteomes" id="UP000596660">
    <property type="component" value="Unplaced"/>
</dbReference>
<gene>
    <name evidence="4" type="primary">LOC110682171</name>
</gene>
<proteinExistence type="inferred from homology"/>
<organism evidence="4 5">
    <name type="scientific">Chenopodium quinoa</name>
    <name type="common">Quinoa</name>
    <dbReference type="NCBI Taxonomy" id="63459"/>
    <lineage>
        <taxon>Eukaryota</taxon>
        <taxon>Viridiplantae</taxon>
        <taxon>Streptophyta</taxon>
        <taxon>Embryophyta</taxon>
        <taxon>Tracheophyta</taxon>
        <taxon>Spermatophyta</taxon>
        <taxon>Magnoliopsida</taxon>
        <taxon>eudicotyledons</taxon>
        <taxon>Gunneridae</taxon>
        <taxon>Pentapetalae</taxon>
        <taxon>Caryophyllales</taxon>
        <taxon>Chenopodiaceae</taxon>
        <taxon>Chenopodioideae</taxon>
        <taxon>Atripliceae</taxon>
        <taxon>Chenopodium</taxon>
    </lineage>
</organism>
<dbReference type="PANTHER" id="PTHR44169">
    <property type="entry name" value="NADPH-DEPENDENT 1-ACYLDIHYDROXYACETONE PHOSPHATE REDUCTASE"/>
    <property type="match status" value="1"/>
</dbReference>
<keyword evidence="2" id="KW-0560">Oxidoreductase</keyword>
<dbReference type="AlphaFoldDB" id="A0A803KXJ2"/>
<dbReference type="Gene3D" id="3.40.50.720">
    <property type="entry name" value="NAD(P)-binding Rossmann-like Domain"/>
    <property type="match status" value="1"/>
</dbReference>
<dbReference type="OrthoDB" id="2102561at2759"/>
<dbReference type="EnsemblPlants" id="AUR62003751-RA">
    <property type="protein sequence ID" value="AUR62003751-RA:cds"/>
    <property type="gene ID" value="AUR62003751"/>
</dbReference>
<dbReference type="RefSeq" id="XP_021714126.1">
    <property type="nucleotide sequence ID" value="XM_021858434.1"/>
</dbReference>
<evidence type="ECO:0000256" key="2">
    <source>
        <dbReference type="ARBA" id="ARBA00023002"/>
    </source>
</evidence>
<dbReference type="PRINTS" id="PR00081">
    <property type="entry name" value="GDHRDH"/>
</dbReference>
<evidence type="ECO:0000313" key="5">
    <source>
        <dbReference type="Proteomes" id="UP000596660"/>
    </source>
</evidence>